<dbReference type="Proteomes" id="UP000193144">
    <property type="component" value="Unassembled WGS sequence"/>
</dbReference>
<dbReference type="CDD" id="cd20071">
    <property type="entry name" value="SET_SMYD"/>
    <property type="match status" value="1"/>
</dbReference>
<dbReference type="PANTHER" id="PTHR47643:SF2">
    <property type="entry name" value="TPR DOMAIN PROTEIN (AFU_ORTHOLOGUE AFUA_5G12710)"/>
    <property type="match status" value="1"/>
</dbReference>
<evidence type="ECO:0000259" key="2">
    <source>
        <dbReference type="PROSITE" id="PS50280"/>
    </source>
</evidence>
<dbReference type="Gene3D" id="2.170.270.10">
    <property type="entry name" value="SET domain"/>
    <property type="match status" value="1"/>
</dbReference>
<dbReference type="AlphaFoldDB" id="A0A1Y1ZMF6"/>
<protein>
    <recommendedName>
        <fullName evidence="2">SET domain-containing protein</fullName>
    </recommendedName>
</protein>
<dbReference type="InterPro" id="IPR046341">
    <property type="entry name" value="SET_dom_sf"/>
</dbReference>
<dbReference type="SUPFAM" id="SSF82199">
    <property type="entry name" value="SET domain"/>
    <property type="match status" value="1"/>
</dbReference>
<dbReference type="STRING" id="1231657.A0A1Y1ZMF6"/>
<dbReference type="EMBL" id="MCFA01000061">
    <property type="protein sequence ID" value="ORY11442.1"/>
    <property type="molecule type" value="Genomic_DNA"/>
</dbReference>
<evidence type="ECO:0000256" key="1">
    <source>
        <dbReference type="SAM" id="MobiDB-lite"/>
    </source>
</evidence>
<organism evidence="3 4">
    <name type="scientific">Clohesyomyces aquaticus</name>
    <dbReference type="NCBI Taxonomy" id="1231657"/>
    <lineage>
        <taxon>Eukaryota</taxon>
        <taxon>Fungi</taxon>
        <taxon>Dikarya</taxon>
        <taxon>Ascomycota</taxon>
        <taxon>Pezizomycotina</taxon>
        <taxon>Dothideomycetes</taxon>
        <taxon>Pleosporomycetidae</taxon>
        <taxon>Pleosporales</taxon>
        <taxon>Lindgomycetaceae</taxon>
        <taxon>Clohesyomyces</taxon>
    </lineage>
</organism>
<feature type="region of interest" description="Disordered" evidence="1">
    <location>
        <begin position="18"/>
        <end position="40"/>
    </location>
</feature>
<gene>
    <name evidence="3" type="ORF">BCR34DRAFT_601385</name>
</gene>
<name>A0A1Y1ZMF6_9PLEO</name>
<reference evidence="3 4" key="1">
    <citation type="submission" date="2016-07" db="EMBL/GenBank/DDBJ databases">
        <title>Pervasive Adenine N6-methylation of Active Genes in Fungi.</title>
        <authorList>
            <consortium name="DOE Joint Genome Institute"/>
            <person name="Mondo S.J."/>
            <person name="Dannebaum R.O."/>
            <person name="Kuo R.C."/>
            <person name="Labutti K."/>
            <person name="Haridas S."/>
            <person name="Kuo A."/>
            <person name="Salamov A."/>
            <person name="Ahrendt S.R."/>
            <person name="Lipzen A."/>
            <person name="Sullivan W."/>
            <person name="Andreopoulos W.B."/>
            <person name="Clum A."/>
            <person name="Lindquist E."/>
            <person name="Daum C."/>
            <person name="Ramamoorthy G.K."/>
            <person name="Gryganskyi A."/>
            <person name="Culley D."/>
            <person name="Magnuson J.K."/>
            <person name="James T.Y."/>
            <person name="O'Malley M.A."/>
            <person name="Stajich J.E."/>
            <person name="Spatafora J.W."/>
            <person name="Visel A."/>
            <person name="Grigoriev I.V."/>
        </authorList>
    </citation>
    <scope>NUCLEOTIDE SEQUENCE [LARGE SCALE GENOMIC DNA]</scope>
    <source>
        <strain evidence="3 4">CBS 115471</strain>
    </source>
</reference>
<feature type="domain" description="SET" evidence="2">
    <location>
        <begin position="354"/>
        <end position="547"/>
    </location>
</feature>
<proteinExistence type="predicted"/>
<dbReference type="PANTHER" id="PTHR47643">
    <property type="entry name" value="TPR DOMAIN PROTEIN (AFU_ORTHOLOGUE AFUA_5G12710)"/>
    <property type="match status" value="1"/>
</dbReference>
<keyword evidence="4" id="KW-1185">Reference proteome</keyword>
<dbReference type="OrthoDB" id="438641at2759"/>
<accession>A0A1Y1ZMF6</accession>
<dbReference type="Pfam" id="PF00856">
    <property type="entry name" value="SET"/>
    <property type="match status" value="1"/>
</dbReference>
<sequence length="748" mass="83252">MILPKDFRNTYEEVPASLRDLYSQESPEKGSKPSSKLSRQSLLKSHQRHLAFLTEGPLPIRTLILPKPYAPSRKAIRDASSRRLNLGDLLIDSRNPESFIVVKSITLPYIYSATVLVVEDEVGDVARLTISNLEHTAIDPIVSESGILAVKQPCWSRLVDGGYHIRVDHPSDLVILEGGDEIVKEDWRVREERREGRDADEWKKEGDMMFLKKMFRKALVCYNHGLHHLSTHPNAPLQIDLHRKKCGVNIVLLRLDAAATDLSLAICLSFSTLPTPPSNPALTDPATIASWLHSQSTTDPLNLSSQLPPALRALAARIKFDLGLYQSTPTYNLPLLSSYVGPLSLHLDAATYISDVEVRDSGAGHGRGTFAKRAFTMGECVVVEKAFVLPGYFIADRGSDCLLYNLGNGTAAPRPGALLFRELVQKLSWNSSLRREFFKCDDGGYEGEVGVGRGEVEVEDEWAVDVFRIERIRTLNCFSVPTRSLDLLSPTHNPHSNPELRNGFWLHASFINHSCLPNSVRTFIGDVLVLRASRDIAAGEEITHQYTSPDIDIHERQEKFKATWGFECDCRLCAVDGAVGEQVKSQRRVLFEELKSAVVKAGGQGALTSTAIKRIARMTGRLEALYAPAEGEPDQYENLPRLALVHPTLFLTEAWRGVGNMERMIEAARKLLRNFGILTAVDTEKRTFEVDLGQGLVNVETVRALKYLAEGYTKKGWTGIAEKCVGLAKTWFVIITGTEVGMEEFLKQ</sequence>
<dbReference type="InterPro" id="IPR001214">
    <property type="entry name" value="SET_dom"/>
</dbReference>
<dbReference type="PROSITE" id="PS50280">
    <property type="entry name" value="SET"/>
    <property type="match status" value="1"/>
</dbReference>
<dbReference type="InterPro" id="IPR053209">
    <property type="entry name" value="Gramillin-biosynth_MTr"/>
</dbReference>
<comment type="caution">
    <text evidence="3">The sequence shown here is derived from an EMBL/GenBank/DDBJ whole genome shotgun (WGS) entry which is preliminary data.</text>
</comment>
<evidence type="ECO:0000313" key="4">
    <source>
        <dbReference type="Proteomes" id="UP000193144"/>
    </source>
</evidence>
<evidence type="ECO:0000313" key="3">
    <source>
        <dbReference type="EMBL" id="ORY11442.1"/>
    </source>
</evidence>
<dbReference type="SMART" id="SM00317">
    <property type="entry name" value="SET"/>
    <property type="match status" value="1"/>
</dbReference>